<feature type="compositionally biased region" description="Low complexity" evidence="9">
    <location>
        <begin position="1726"/>
        <end position="1737"/>
    </location>
</feature>
<organism evidence="13 14">
    <name type="scientific">Xenopus laevis</name>
    <name type="common">African clawed frog</name>
    <dbReference type="NCBI Taxonomy" id="8355"/>
    <lineage>
        <taxon>Eukaryota</taxon>
        <taxon>Metazoa</taxon>
        <taxon>Chordata</taxon>
        <taxon>Craniata</taxon>
        <taxon>Vertebrata</taxon>
        <taxon>Euteleostomi</taxon>
        <taxon>Amphibia</taxon>
        <taxon>Batrachia</taxon>
        <taxon>Anura</taxon>
        <taxon>Pipoidea</taxon>
        <taxon>Pipidae</taxon>
        <taxon>Xenopodinae</taxon>
        <taxon>Xenopus</taxon>
        <taxon>Xenopus</taxon>
    </lineage>
</organism>
<feature type="compositionally biased region" description="Low complexity" evidence="9">
    <location>
        <begin position="1336"/>
        <end position="1383"/>
    </location>
</feature>
<feature type="compositionally biased region" description="Low complexity" evidence="9">
    <location>
        <begin position="1598"/>
        <end position="1608"/>
    </location>
</feature>
<feature type="compositionally biased region" description="Polar residues" evidence="9">
    <location>
        <begin position="1868"/>
        <end position="1878"/>
    </location>
</feature>
<comment type="subcellular location">
    <subcellularLocation>
        <location evidence="1">Secreted</location>
    </subcellularLocation>
</comment>
<evidence type="ECO:0000256" key="3">
    <source>
        <dbReference type="ARBA" id="ARBA00022729"/>
    </source>
</evidence>
<proteinExistence type="predicted"/>
<evidence type="ECO:0000256" key="6">
    <source>
        <dbReference type="ARBA" id="ARBA00023157"/>
    </source>
</evidence>
<feature type="domain" description="VWFC" evidence="11">
    <location>
        <begin position="2150"/>
        <end position="2219"/>
    </location>
</feature>
<dbReference type="Proteomes" id="UP000694892">
    <property type="component" value="Chromosome 4S"/>
</dbReference>
<dbReference type="Gene3D" id="2.10.25.10">
    <property type="entry name" value="Laminin"/>
    <property type="match status" value="3"/>
</dbReference>
<dbReference type="PROSITE" id="PS50184">
    <property type="entry name" value="VWFC_2"/>
    <property type="match status" value="1"/>
</dbReference>
<dbReference type="InterPro" id="IPR050780">
    <property type="entry name" value="Mucin_vWF_Thrombospondin_sf"/>
</dbReference>
<evidence type="ECO:0000256" key="2">
    <source>
        <dbReference type="ARBA" id="ARBA00022525"/>
    </source>
</evidence>
<dbReference type="SMART" id="SM00832">
    <property type="entry name" value="C8"/>
    <property type="match status" value="3"/>
</dbReference>
<evidence type="ECO:0008006" key="15">
    <source>
        <dbReference type="Google" id="ProtNLM"/>
    </source>
</evidence>
<gene>
    <name evidence="13" type="ORF">XELAEV_18024305mg</name>
</gene>
<dbReference type="FunFam" id="2.10.25.10:FF:000674">
    <property type="entry name" value="Mucin-2"/>
    <property type="match status" value="1"/>
</dbReference>
<sequence length="2406" mass="262159">MNFFYTTTSPVFKSLNPSHNLRICSTFGNYHFKTFDGDIFHYPGGCNYVFASHCKSSFEEFNIQIRRSLKETVPVISKINMKIEGTDIQLADQSVTFNNEEVTLPYNFGGIQISKRDAYIRVLSKIGVEILWNEEDSLLLELSPKFANQTCGLCGDFNGIPIHNEFIVNDVQLTETQYGNLHKYNGPTERCDDVTEQEQETCINHNRDICSLVLNGPAFQECNQHLDASKYIELCEQDLCRCSENSTAFCICNIFTEYSRQCAHAGGKPQNWRTSELCPLKCSYNFEYHECGTACPDTCSNTEQSSVCDDHCKDGCFCPVGMVFDDVNFSGCIAKEQCSCRYNGDVYATETGYTEKCQTCICHGGKWKCDKSPCYGTCALEGGPHITTFDLTRYNFHGDCTYTLSRTCEKGLFSILAKLSQCGGSDTETCLTSVTISLNEGKDLIVVESQGNVQVNTVKSQLPVSTANAIIFKPSSFFIIVQTRVGIQVTIQLVPNMQVYIRADPALMNTTCGLCGNFNNIQTDDFKSPAGVNEGTGTSFANLWVTGAICPKGKNSFEDPCTLSSESEQYASHWCSMLTDPEGPFSACHKSVNPANYHKNCMFDTCNCENTENCMCTALSSYVYACSREGIYLKEWRTSVCGTFTNCPTSSTYNYMVSTCQLTCRSISEPDSTCDVSFVPIDGCICEDGTYLDETGKCVPPSLCPCFNKGSAVPPGQVIHEKGAVCTCTNGHLDCIGVQPTQQECKYPLVYFNCSNTSADTKGSECQKSCSTFDKECYSTNCISGCMCPNELVLDNEGNCIEESECPCVHNDEFYSHGEQIKVQCNTCICGNRMWDCTDNTCLGSCTAYGDGHYITFDNKRYQFSGNCQYTLAQDFCSNDTSVGTFRVITENIPCGTTGTTCSKTIKVFLGNYELILGDENFEVINREVGEYVPFNVRQMGIYLVVEAANGLALVWDKKTTILIKLAPDYQGYTCGLCGNYDGNAENDFITRSRSEVGDVNEFGNSWKLSPNCLDAMAVKDPCSANPYRKAWSQKQCSIIIGPTFSSCHALWINIPHRGFNRSIGRKILRSIDRRISAKSFDFDIRSRRISIRGSNFEVNPVNYYETCVNDACACDTGGDCECICTAVAAYAQACSEAGECIHWRTPKMCPIFCDFYNHDEECEWHYKPCGAPCMKTCRNPTGVCYNNLSGLEGCYPDCPAEKPYFDETSMTCVSSCNCYDEYRKEYEPGEEMPGESKCLPCYCTQNGKECSNKSVCCYYEGKTFLPGEIIYSTVDGIGGCIEAICSDNSTIKRTIGPCTSTVSPTTVFNFSTSSSVPPSVPISSSTRQPDSVSAGSFTSHTGLTTTATSTKPSSTSGTVSSTAGKSTSNTSQPTISSTSQDQTITISNVSPTICFEPYNCTWSDWYDVNSPGFGPNDGDFETFDNIRAKGLDVCKNPKSVQCRAKEYPSQALEELNQNVNCSKKDGLTCLNTNKTICQNFEIRIECCEYRKCQGSAKTTAPHHATSNQMSITTKYSTQSSSIITSSLTTAETTTRKDNTIEFSTITSEMKTLPTIPPSSEIKIPNTTVITISSTGTSNTNTISSIFISTSERPPITPATTSSPKSPTNKVETTSHTPQTTILSSVVTEDSSTSAVTVPVTIKSTLSTEVPITRPLETSHLTEIVTSPINSSTSDVTVPVNIKSTLSTEVPITRPLETSHLTEIVTSPSSKHSSSALVTSTRLPETQSHSSSGTSTTEQISVTQTKGTPSHPPNIFTSTSERPPITPATTSSPKSPTTSKVEQTSHIPQTTTLSSVVTKESLTSAVTVPVTIKSTLSTEVPITRPLETSHLTEIVTSPSSKHSSSALLTSTLLLETQSHSSSGTSTTEQISVTQTKGTPSHPPNIFTSTSERPPITLATTSSPKSPTKRPPITPATTSSPKSPTTIVTEGPSTSSVTVPVTVKSTLFTGVTITRPLETSHLTAPSAIPTTISPANITSCFCKVNDELFSPGEILYRTEDKEGCEYYAKCSINCEPEHFKGPCSTTIASSTASETSNSSRTTLEFIPTIPTATEVMASSEPSTLRPAGSTEGSSASKTSPLDMVSTTSSSSSISLMPSYTPSTRRTTSNTPSSSTCEPCECVMPSCGTGYRVVSYKPPGACCPIIKCEPDAVCVVDNVIYQRGSIIPQTKNLCEKCECSMDMDEKTGFYAVKCEPVVCVKRCDEDFTYIEKPGQCCGECIAKQCTMKGADNKQVEIEVGDSYHPQGSTCSYYECDEVDGQPVLTKVKLICQSLDVSKCEMNTVKYDEDECCQTCTLKTETKVIEKPIVMEDCSPHKNMTVLKHDDCEAEVELTYCGGPCMGSSKYSMESQNIDHTCTCCTELEVGEKQVELLCANGQRQSYTYKDVLQCGCSKASCTPYTGSTGIPQ</sequence>
<dbReference type="OMA" id="CNCYDEY"/>
<evidence type="ECO:0000256" key="1">
    <source>
        <dbReference type="ARBA" id="ARBA00004613"/>
    </source>
</evidence>
<dbReference type="SMART" id="SM00216">
    <property type="entry name" value="VWD"/>
    <property type="match status" value="3"/>
</dbReference>
<dbReference type="PROSITE" id="PS01225">
    <property type="entry name" value="CTCK_2"/>
    <property type="match status" value="1"/>
</dbReference>
<feature type="region of interest" description="Disordered" evidence="9">
    <location>
        <begin position="1701"/>
        <end position="1792"/>
    </location>
</feature>
<dbReference type="SUPFAM" id="SSF57567">
    <property type="entry name" value="Serine protease inhibitors"/>
    <property type="match status" value="3"/>
</dbReference>
<feature type="compositionally biased region" description="Low complexity" evidence="9">
    <location>
        <begin position="1914"/>
        <end position="1935"/>
    </location>
</feature>
<keyword evidence="3" id="KW-0732">Signal</keyword>
<keyword evidence="7" id="KW-0325">Glycoprotein</keyword>
<feature type="compositionally biased region" description="Polar residues" evidence="9">
    <location>
        <begin position="1701"/>
        <end position="1725"/>
    </location>
</feature>
<comment type="caution">
    <text evidence="8">Lacks conserved residue(s) required for the propagation of feature annotation.</text>
</comment>
<feature type="domain" description="VWFD" evidence="12">
    <location>
        <begin position="22"/>
        <end position="192"/>
    </location>
</feature>
<dbReference type="Pfam" id="PF25962">
    <property type="entry name" value="TIL_OTOGL_Mucin"/>
    <property type="match status" value="1"/>
</dbReference>
<evidence type="ECO:0000256" key="5">
    <source>
        <dbReference type="ARBA" id="ARBA00023008"/>
    </source>
</evidence>
<feature type="compositionally biased region" description="Low complexity" evidence="9">
    <location>
        <begin position="1767"/>
        <end position="1779"/>
    </location>
</feature>
<feature type="compositionally biased region" description="Polar residues" evidence="9">
    <location>
        <begin position="1738"/>
        <end position="1748"/>
    </location>
</feature>
<feature type="domain" description="CTCK" evidence="10">
    <location>
        <begin position="2311"/>
        <end position="2396"/>
    </location>
</feature>
<keyword evidence="2" id="KW-0964">Secreted</keyword>
<feature type="region of interest" description="Disordered" evidence="9">
    <location>
        <begin position="1858"/>
        <end position="1935"/>
    </location>
</feature>
<accession>A0A974HKS4</accession>
<dbReference type="GO" id="GO:0031012">
    <property type="term" value="C:extracellular matrix"/>
    <property type="evidence" value="ECO:0007669"/>
    <property type="project" value="TreeGrafter"/>
</dbReference>
<dbReference type="InterPro" id="IPR006207">
    <property type="entry name" value="Cys_knot_C"/>
</dbReference>
<reference evidence="14" key="1">
    <citation type="journal article" date="2016" name="Nature">
        <title>Genome evolution in the allotetraploid frog Xenopus laevis.</title>
        <authorList>
            <person name="Session A.M."/>
            <person name="Uno Y."/>
            <person name="Kwon T."/>
            <person name="Chapman J.A."/>
            <person name="Toyoda A."/>
            <person name="Takahashi S."/>
            <person name="Fukui A."/>
            <person name="Hikosaka A."/>
            <person name="Suzuki A."/>
            <person name="Kondo M."/>
            <person name="van Heeringen S.J."/>
            <person name="Quigley I."/>
            <person name="Heinz S."/>
            <person name="Ogino H."/>
            <person name="Ochi H."/>
            <person name="Hellsten U."/>
            <person name="Lyons J.B."/>
            <person name="Simakov O."/>
            <person name="Putnam N."/>
            <person name="Stites J."/>
            <person name="Kuroki Y."/>
            <person name="Tanaka T."/>
            <person name="Michiue T."/>
            <person name="Watanabe M."/>
            <person name="Bogdanovic O."/>
            <person name="Lister R."/>
            <person name="Georgiou G."/>
            <person name="Paranjpe S.S."/>
            <person name="van Kruijsbergen I."/>
            <person name="Shu S."/>
            <person name="Carlson J."/>
            <person name="Kinoshita T."/>
            <person name="Ohta Y."/>
            <person name="Mawaribuchi S."/>
            <person name="Jenkins J."/>
            <person name="Grimwood J."/>
            <person name="Schmutz J."/>
            <person name="Mitros T."/>
            <person name="Mozaffari S.V."/>
            <person name="Suzuki Y."/>
            <person name="Haramoto Y."/>
            <person name="Yamamoto T.S."/>
            <person name="Takagi C."/>
            <person name="Heald R."/>
            <person name="Miller K."/>
            <person name="Haudenschild C."/>
            <person name="Kitzman J."/>
            <person name="Nakayama T."/>
            <person name="Izutsu Y."/>
            <person name="Robert J."/>
            <person name="Fortriede J."/>
            <person name="Burns K."/>
            <person name="Lotay V."/>
            <person name="Karimi K."/>
            <person name="Yasuoka Y."/>
            <person name="Dichmann D.S."/>
            <person name="Flajnik M.F."/>
            <person name="Houston D.W."/>
            <person name="Shendure J."/>
            <person name="DuPasquier L."/>
            <person name="Vize P.D."/>
            <person name="Zorn A.M."/>
            <person name="Ito M."/>
            <person name="Marcotte E.M."/>
            <person name="Wallingford J.B."/>
            <person name="Ito Y."/>
            <person name="Asashima M."/>
            <person name="Ueno N."/>
            <person name="Matsuda Y."/>
            <person name="Veenstra G.J."/>
            <person name="Fujiyama A."/>
            <person name="Harland R.M."/>
            <person name="Taira M."/>
            <person name="Rokhsar D.S."/>
        </authorList>
    </citation>
    <scope>NUCLEOTIDE SEQUENCE [LARGE SCALE GENOMIC DNA]</scope>
    <source>
        <strain evidence="14">J</strain>
    </source>
</reference>
<dbReference type="GO" id="GO:0005615">
    <property type="term" value="C:extracellular space"/>
    <property type="evidence" value="ECO:0007669"/>
    <property type="project" value="TreeGrafter"/>
</dbReference>
<evidence type="ECO:0000256" key="7">
    <source>
        <dbReference type="ARBA" id="ARBA00023180"/>
    </source>
</evidence>
<dbReference type="SMART" id="SM00215">
    <property type="entry name" value="VWC_out"/>
    <property type="match status" value="2"/>
</dbReference>
<dbReference type="PANTHER" id="PTHR11339:SF399">
    <property type="entry name" value="MUCIN-5AC-LIKE"/>
    <property type="match status" value="1"/>
</dbReference>
<dbReference type="PANTHER" id="PTHR11339">
    <property type="entry name" value="EXTRACELLULAR MATRIX GLYCOPROTEIN RELATED"/>
    <property type="match status" value="1"/>
</dbReference>
<feature type="compositionally biased region" description="Polar residues" evidence="9">
    <location>
        <begin position="1609"/>
        <end position="1623"/>
    </location>
</feature>
<dbReference type="SMART" id="SM00041">
    <property type="entry name" value="CT"/>
    <property type="match status" value="1"/>
</dbReference>
<dbReference type="InterPro" id="IPR025155">
    <property type="entry name" value="WxxW_domain"/>
</dbReference>
<keyword evidence="6 8" id="KW-1015">Disulfide bond</keyword>
<evidence type="ECO:0000259" key="11">
    <source>
        <dbReference type="PROSITE" id="PS50184"/>
    </source>
</evidence>
<dbReference type="InterPro" id="IPR014853">
    <property type="entry name" value="VWF/SSPO/ZAN-like_Cys-rich_dom"/>
</dbReference>
<evidence type="ECO:0000256" key="9">
    <source>
        <dbReference type="SAM" id="MobiDB-lite"/>
    </source>
</evidence>
<feature type="region of interest" description="Disordered" evidence="9">
    <location>
        <begin position="1313"/>
        <end position="1383"/>
    </location>
</feature>
<feature type="disulfide bond" evidence="8">
    <location>
        <begin position="2338"/>
        <end position="2390"/>
    </location>
</feature>
<feature type="compositionally biased region" description="Low complexity" evidence="9">
    <location>
        <begin position="2078"/>
        <end position="2112"/>
    </location>
</feature>
<evidence type="ECO:0000256" key="4">
    <source>
        <dbReference type="ARBA" id="ARBA00022737"/>
    </source>
</evidence>
<dbReference type="Pfam" id="PF01826">
    <property type="entry name" value="TIL"/>
    <property type="match status" value="2"/>
</dbReference>
<dbReference type="PROSITE" id="PS51233">
    <property type="entry name" value="VWFD"/>
    <property type="match status" value="3"/>
</dbReference>
<feature type="compositionally biased region" description="Low complexity" evidence="9">
    <location>
        <begin position="1858"/>
        <end position="1867"/>
    </location>
</feature>
<evidence type="ECO:0000313" key="13">
    <source>
        <dbReference type="EMBL" id="OCT81797.1"/>
    </source>
</evidence>
<feature type="compositionally biased region" description="Polar residues" evidence="9">
    <location>
        <begin position="1780"/>
        <end position="1792"/>
    </location>
</feature>
<protein>
    <recommendedName>
        <fullName evidence="15">Mucin-5AC</fullName>
    </recommendedName>
</protein>
<keyword evidence="5" id="KW-0186">Copper</keyword>
<dbReference type="Pfam" id="PF08742">
    <property type="entry name" value="C8"/>
    <property type="match status" value="3"/>
</dbReference>
<name>A0A974HKS4_XENLA</name>
<feature type="region of interest" description="Disordered" evidence="9">
    <location>
        <begin position="1592"/>
        <end position="1623"/>
    </location>
</feature>
<dbReference type="Pfam" id="PF00094">
    <property type="entry name" value="VWD"/>
    <property type="match status" value="3"/>
</dbReference>
<dbReference type="InterPro" id="IPR058753">
    <property type="entry name" value="TIL_OTOGL_Mucin"/>
</dbReference>
<feature type="compositionally biased region" description="Low complexity" evidence="9">
    <location>
        <begin position="1313"/>
        <end position="1327"/>
    </location>
</feature>
<evidence type="ECO:0000259" key="10">
    <source>
        <dbReference type="PROSITE" id="PS01225"/>
    </source>
</evidence>
<feature type="domain" description="VWFD" evidence="12">
    <location>
        <begin position="844"/>
        <end position="1014"/>
    </location>
</feature>
<evidence type="ECO:0000313" key="14">
    <source>
        <dbReference type="Proteomes" id="UP000694892"/>
    </source>
</evidence>
<evidence type="ECO:0000256" key="8">
    <source>
        <dbReference type="PROSITE-ProRule" id="PRU00039"/>
    </source>
</evidence>
<dbReference type="InterPro" id="IPR002919">
    <property type="entry name" value="TIL_dom"/>
</dbReference>
<evidence type="ECO:0000259" key="12">
    <source>
        <dbReference type="PROSITE" id="PS51233"/>
    </source>
</evidence>
<dbReference type="InterPro" id="IPR036084">
    <property type="entry name" value="Ser_inhib-like_sf"/>
</dbReference>
<dbReference type="InterPro" id="IPR001846">
    <property type="entry name" value="VWF_type-D"/>
</dbReference>
<dbReference type="EMBL" id="CM004473">
    <property type="protein sequence ID" value="OCT81797.1"/>
    <property type="molecule type" value="Genomic_DNA"/>
</dbReference>
<feature type="domain" description="VWFD" evidence="12">
    <location>
        <begin position="376"/>
        <end position="551"/>
    </location>
</feature>
<dbReference type="CDD" id="cd19941">
    <property type="entry name" value="TIL"/>
    <property type="match status" value="3"/>
</dbReference>
<dbReference type="Pfam" id="PF13330">
    <property type="entry name" value="Mucin2_WxxW"/>
    <property type="match status" value="1"/>
</dbReference>
<dbReference type="InterPro" id="IPR001007">
    <property type="entry name" value="VWF_dom"/>
</dbReference>
<feature type="disulfide bond" evidence="8">
    <location>
        <begin position="2334"/>
        <end position="2388"/>
    </location>
</feature>
<keyword evidence="4" id="KW-0677">Repeat</keyword>
<dbReference type="PROSITE" id="PS01185">
    <property type="entry name" value="CTCK_1"/>
    <property type="match status" value="1"/>
</dbReference>
<feature type="region of interest" description="Disordered" evidence="9">
    <location>
        <begin position="2053"/>
        <end position="2112"/>
    </location>
</feature>